<keyword evidence="4 7" id="KW-0812">Transmembrane</keyword>
<keyword evidence="6 7" id="KW-0472">Membrane</keyword>
<evidence type="ECO:0000313" key="9">
    <source>
        <dbReference type="EMBL" id="MFD2969097.1"/>
    </source>
</evidence>
<gene>
    <name evidence="9" type="ORF">ACFS7Y_17015</name>
</gene>
<evidence type="ECO:0000256" key="6">
    <source>
        <dbReference type="ARBA" id="ARBA00023136"/>
    </source>
</evidence>
<dbReference type="EMBL" id="JBHUPB010000011">
    <property type="protein sequence ID" value="MFD2969097.1"/>
    <property type="molecule type" value="Genomic_DNA"/>
</dbReference>
<feature type="transmembrane region" description="Helical" evidence="7">
    <location>
        <begin position="96"/>
        <end position="118"/>
    </location>
</feature>
<feature type="transmembrane region" description="Helical" evidence="7">
    <location>
        <begin position="215"/>
        <end position="234"/>
    </location>
</feature>
<feature type="transmembrane region" description="Helical" evidence="7">
    <location>
        <begin position="152"/>
        <end position="174"/>
    </location>
</feature>
<keyword evidence="5 7" id="KW-1133">Transmembrane helix</keyword>
<name>A0ABW6BHY1_9SPHI</name>
<dbReference type="PANTHER" id="PTHR30353:SF0">
    <property type="entry name" value="TRANSMEMBRANE PROTEIN"/>
    <property type="match status" value="1"/>
</dbReference>
<sequence length="250" mass="28068">MWLKLCQILILFPFSLVFLPSDITSLFMDSLLPFLHNLTDPDWLVAHGGLYLLLLIIFAETGILIGFFLPGDPILFIAGIIIANMKIEPGQEIPTLLYWISLICVAAVIGNFVGYWSGKYFGHRLLKMKDNFIFKKHYIFKAQEFYERQGGAAIILARFLPIVRTFAPIVAGIVGMNFRKFAFYNITGAVLWVASLVTLGYLLGENAWVQQNLEYVILGIVLLATAPVIIKAVFGKKQPIKTDAVTEKVH</sequence>
<comment type="similarity">
    <text evidence="2 7">Belongs to the DedA family.</text>
</comment>
<keyword evidence="3 7" id="KW-1003">Cell membrane</keyword>
<feature type="domain" description="VTT" evidence="8">
    <location>
        <begin position="69"/>
        <end position="201"/>
    </location>
</feature>
<keyword evidence="10" id="KW-1185">Reference proteome</keyword>
<dbReference type="Pfam" id="PF09335">
    <property type="entry name" value="VTT_dom"/>
    <property type="match status" value="1"/>
</dbReference>
<evidence type="ECO:0000256" key="3">
    <source>
        <dbReference type="ARBA" id="ARBA00022475"/>
    </source>
</evidence>
<evidence type="ECO:0000256" key="7">
    <source>
        <dbReference type="RuleBase" id="RU367016"/>
    </source>
</evidence>
<dbReference type="PANTHER" id="PTHR30353">
    <property type="entry name" value="INNER MEMBRANE PROTEIN DEDA-RELATED"/>
    <property type="match status" value="1"/>
</dbReference>
<reference evidence="10" key="1">
    <citation type="journal article" date="2019" name="Int. J. Syst. Evol. Microbiol.">
        <title>The Global Catalogue of Microorganisms (GCM) 10K type strain sequencing project: providing services to taxonomists for standard genome sequencing and annotation.</title>
        <authorList>
            <consortium name="The Broad Institute Genomics Platform"/>
            <consortium name="The Broad Institute Genome Sequencing Center for Infectious Disease"/>
            <person name="Wu L."/>
            <person name="Ma J."/>
        </authorList>
    </citation>
    <scope>NUCLEOTIDE SEQUENCE [LARGE SCALE GENOMIC DNA]</scope>
    <source>
        <strain evidence="10">KCTC 22814</strain>
    </source>
</reference>
<evidence type="ECO:0000256" key="2">
    <source>
        <dbReference type="ARBA" id="ARBA00010792"/>
    </source>
</evidence>
<evidence type="ECO:0000256" key="5">
    <source>
        <dbReference type="ARBA" id="ARBA00022989"/>
    </source>
</evidence>
<dbReference type="InterPro" id="IPR032816">
    <property type="entry name" value="VTT_dom"/>
</dbReference>
<feature type="transmembrane region" description="Helical" evidence="7">
    <location>
        <begin position="181"/>
        <end position="203"/>
    </location>
</feature>
<organism evidence="9 10">
    <name type="scientific">Sphingobacterium bambusae</name>
    <dbReference type="NCBI Taxonomy" id="662858"/>
    <lineage>
        <taxon>Bacteria</taxon>
        <taxon>Pseudomonadati</taxon>
        <taxon>Bacteroidota</taxon>
        <taxon>Sphingobacteriia</taxon>
        <taxon>Sphingobacteriales</taxon>
        <taxon>Sphingobacteriaceae</taxon>
        <taxon>Sphingobacterium</taxon>
    </lineage>
</organism>
<dbReference type="RefSeq" id="WP_320184586.1">
    <property type="nucleotide sequence ID" value="NZ_CP138332.1"/>
</dbReference>
<proteinExistence type="inferred from homology"/>
<comment type="caution">
    <text evidence="9">The sequence shown here is derived from an EMBL/GenBank/DDBJ whole genome shotgun (WGS) entry which is preliminary data.</text>
</comment>
<accession>A0ABW6BHY1</accession>
<evidence type="ECO:0000256" key="1">
    <source>
        <dbReference type="ARBA" id="ARBA00004651"/>
    </source>
</evidence>
<dbReference type="Proteomes" id="UP001597525">
    <property type="component" value="Unassembled WGS sequence"/>
</dbReference>
<evidence type="ECO:0000313" key="10">
    <source>
        <dbReference type="Proteomes" id="UP001597525"/>
    </source>
</evidence>
<feature type="transmembrane region" description="Helical" evidence="7">
    <location>
        <begin position="52"/>
        <end position="84"/>
    </location>
</feature>
<comment type="subcellular location">
    <subcellularLocation>
        <location evidence="1 7">Cell membrane</location>
        <topology evidence="1 7">Multi-pass membrane protein</topology>
    </subcellularLocation>
</comment>
<protein>
    <submittedName>
        <fullName evidence="9">DedA family protein</fullName>
    </submittedName>
</protein>
<evidence type="ECO:0000256" key="4">
    <source>
        <dbReference type="ARBA" id="ARBA00022692"/>
    </source>
</evidence>
<dbReference type="InterPro" id="IPR032818">
    <property type="entry name" value="DedA-like"/>
</dbReference>
<evidence type="ECO:0000259" key="8">
    <source>
        <dbReference type="Pfam" id="PF09335"/>
    </source>
</evidence>